<evidence type="ECO:0000313" key="3">
    <source>
        <dbReference type="Proteomes" id="UP000199138"/>
    </source>
</evidence>
<accession>A0A1I7EUN5</accession>
<proteinExistence type="predicted"/>
<protein>
    <submittedName>
        <fullName evidence="2">Uncharacterized protein</fullName>
    </submittedName>
</protein>
<organism evidence="2 3">
    <name type="scientific">Pustulibacterium marinum</name>
    <dbReference type="NCBI Taxonomy" id="1224947"/>
    <lineage>
        <taxon>Bacteria</taxon>
        <taxon>Pseudomonadati</taxon>
        <taxon>Bacteroidota</taxon>
        <taxon>Flavobacteriia</taxon>
        <taxon>Flavobacteriales</taxon>
        <taxon>Flavobacteriaceae</taxon>
        <taxon>Pustulibacterium</taxon>
    </lineage>
</organism>
<evidence type="ECO:0000313" key="2">
    <source>
        <dbReference type="EMBL" id="SFU27620.1"/>
    </source>
</evidence>
<keyword evidence="1" id="KW-0732">Signal</keyword>
<feature type="signal peptide" evidence="1">
    <location>
        <begin position="1"/>
        <end position="23"/>
    </location>
</feature>
<reference evidence="2 3" key="1">
    <citation type="submission" date="2016-10" db="EMBL/GenBank/DDBJ databases">
        <authorList>
            <person name="de Groot N.N."/>
        </authorList>
    </citation>
    <scope>NUCLEOTIDE SEQUENCE [LARGE SCALE GENOMIC DNA]</scope>
    <source>
        <strain evidence="2 3">CGMCC 1.12333</strain>
    </source>
</reference>
<dbReference type="Proteomes" id="UP000199138">
    <property type="component" value="Unassembled WGS sequence"/>
</dbReference>
<dbReference type="EMBL" id="FPBK01000001">
    <property type="protein sequence ID" value="SFU27620.1"/>
    <property type="molecule type" value="Genomic_DNA"/>
</dbReference>
<dbReference type="STRING" id="1224947.SAMN05216480_101240"/>
<dbReference type="AlphaFoldDB" id="A0A1I7EUN5"/>
<feature type="chain" id="PRO_5011671243" evidence="1">
    <location>
        <begin position="24"/>
        <end position="140"/>
    </location>
</feature>
<keyword evidence="3" id="KW-1185">Reference proteome</keyword>
<gene>
    <name evidence="2" type="ORF">SAMN05216480_101240</name>
</gene>
<sequence length="140" mass="15871">MKLTVRILSLFILLLNGYGQAYAFADQGELDDTSVQEITSGVADSFIISDNTTDALFKSNATSFNLNDKTEITESEEQEEDLLHFHGKDVKTHNFFISSFFLQLSVFTYARVKQTPLGYHTSFNVLPHTPLYISNCVYRL</sequence>
<dbReference type="RefSeq" id="WP_093021849.1">
    <property type="nucleotide sequence ID" value="NZ_FPBK01000001.1"/>
</dbReference>
<name>A0A1I7EUN5_9FLAO</name>
<evidence type="ECO:0000256" key="1">
    <source>
        <dbReference type="SAM" id="SignalP"/>
    </source>
</evidence>